<dbReference type="EMBL" id="MU003501">
    <property type="protein sequence ID" value="KAF2472898.1"/>
    <property type="molecule type" value="Genomic_DNA"/>
</dbReference>
<reference evidence="1" key="1">
    <citation type="journal article" date="2020" name="Stud. Mycol.">
        <title>101 Dothideomycetes genomes: a test case for predicting lifestyles and emergence of pathogens.</title>
        <authorList>
            <person name="Haridas S."/>
            <person name="Albert R."/>
            <person name="Binder M."/>
            <person name="Bloem J."/>
            <person name="Labutti K."/>
            <person name="Salamov A."/>
            <person name="Andreopoulos B."/>
            <person name="Baker S."/>
            <person name="Barry K."/>
            <person name="Bills G."/>
            <person name="Bluhm B."/>
            <person name="Cannon C."/>
            <person name="Castanera R."/>
            <person name="Culley D."/>
            <person name="Daum C."/>
            <person name="Ezra D."/>
            <person name="Gonzalez J."/>
            <person name="Henrissat B."/>
            <person name="Kuo A."/>
            <person name="Liang C."/>
            <person name="Lipzen A."/>
            <person name="Lutzoni F."/>
            <person name="Magnuson J."/>
            <person name="Mondo S."/>
            <person name="Nolan M."/>
            <person name="Ohm R."/>
            <person name="Pangilinan J."/>
            <person name="Park H.-J."/>
            <person name="Ramirez L."/>
            <person name="Alfaro M."/>
            <person name="Sun H."/>
            <person name="Tritt A."/>
            <person name="Yoshinaga Y."/>
            <person name="Zwiers L.-H."/>
            <person name="Turgeon B."/>
            <person name="Goodwin S."/>
            <person name="Spatafora J."/>
            <person name="Crous P."/>
            <person name="Grigoriev I."/>
        </authorList>
    </citation>
    <scope>NUCLEOTIDE SEQUENCE</scope>
    <source>
        <strain evidence="1">ATCC 200398</strain>
    </source>
</reference>
<accession>A0ACB6R248</accession>
<comment type="caution">
    <text evidence="1">The sequence shown here is derived from an EMBL/GenBank/DDBJ whole genome shotgun (WGS) entry which is preliminary data.</text>
</comment>
<evidence type="ECO:0000313" key="1">
    <source>
        <dbReference type="EMBL" id="KAF2472898.1"/>
    </source>
</evidence>
<sequence>MDSARTSGPICGIENCRSRVYEEGEDGYLYCENGHRKGELVVGQDDDDFTTAARQKTRAQNPEDESERVYQCAL</sequence>
<name>A0ACB6R248_9PLEO</name>
<evidence type="ECO:0000313" key="2">
    <source>
        <dbReference type="Proteomes" id="UP000799755"/>
    </source>
</evidence>
<protein>
    <submittedName>
        <fullName evidence="1">Uncharacterized protein</fullName>
    </submittedName>
</protein>
<keyword evidence="2" id="KW-1185">Reference proteome</keyword>
<gene>
    <name evidence="1" type="ORF">BDR25DRAFT_302497</name>
</gene>
<organism evidence="1 2">
    <name type="scientific">Lindgomyces ingoldianus</name>
    <dbReference type="NCBI Taxonomy" id="673940"/>
    <lineage>
        <taxon>Eukaryota</taxon>
        <taxon>Fungi</taxon>
        <taxon>Dikarya</taxon>
        <taxon>Ascomycota</taxon>
        <taxon>Pezizomycotina</taxon>
        <taxon>Dothideomycetes</taxon>
        <taxon>Pleosporomycetidae</taxon>
        <taxon>Pleosporales</taxon>
        <taxon>Lindgomycetaceae</taxon>
        <taxon>Lindgomyces</taxon>
    </lineage>
</organism>
<proteinExistence type="predicted"/>
<dbReference type="Proteomes" id="UP000799755">
    <property type="component" value="Unassembled WGS sequence"/>
</dbReference>